<evidence type="ECO:0000313" key="1">
    <source>
        <dbReference type="EMBL" id="JAH35712.1"/>
    </source>
</evidence>
<dbReference type="AlphaFoldDB" id="A0A0E9S3B6"/>
<accession>A0A0E9S3B6</accession>
<sequence>MRAQHWVPSWMTLLISRRSDCPRRCS</sequence>
<protein>
    <submittedName>
        <fullName evidence="1">Uncharacterized protein</fullName>
    </submittedName>
</protein>
<dbReference type="EMBL" id="GBXM01072865">
    <property type="protein sequence ID" value="JAH35712.1"/>
    <property type="molecule type" value="Transcribed_RNA"/>
</dbReference>
<organism evidence="1">
    <name type="scientific">Anguilla anguilla</name>
    <name type="common">European freshwater eel</name>
    <name type="synonym">Muraena anguilla</name>
    <dbReference type="NCBI Taxonomy" id="7936"/>
    <lineage>
        <taxon>Eukaryota</taxon>
        <taxon>Metazoa</taxon>
        <taxon>Chordata</taxon>
        <taxon>Craniata</taxon>
        <taxon>Vertebrata</taxon>
        <taxon>Euteleostomi</taxon>
        <taxon>Actinopterygii</taxon>
        <taxon>Neopterygii</taxon>
        <taxon>Teleostei</taxon>
        <taxon>Anguilliformes</taxon>
        <taxon>Anguillidae</taxon>
        <taxon>Anguilla</taxon>
    </lineage>
</organism>
<name>A0A0E9S3B6_ANGAN</name>
<reference evidence="1" key="2">
    <citation type="journal article" date="2015" name="Fish Shellfish Immunol.">
        <title>Early steps in the European eel (Anguilla anguilla)-Vibrio vulnificus interaction in the gills: Role of the RtxA13 toxin.</title>
        <authorList>
            <person name="Callol A."/>
            <person name="Pajuelo D."/>
            <person name="Ebbesson L."/>
            <person name="Teles M."/>
            <person name="MacKenzie S."/>
            <person name="Amaro C."/>
        </authorList>
    </citation>
    <scope>NUCLEOTIDE SEQUENCE</scope>
</reference>
<proteinExistence type="predicted"/>
<reference evidence="1" key="1">
    <citation type="submission" date="2014-11" db="EMBL/GenBank/DDBJ databases">
        <authorList>
            <person name="Amaro Gonzalez C."/>
        </authorList>
    </citation>
    <scope>NUCLEOTIDE SEQUENCE</scope>
</reference>